<keyword evidence="2" id="KW-1185">Reference proteome</keyword>
<protein>
    <submittedName>
        <fullName evidence="1">Uncharacterized protein</fullName>
    </submittedName>
</protein>
<sequence length="104" mass="11742">MYSYLNVDLNPSQACCSFSECSNTVGSVELNLPLTCQQPSVILDSFEVNDPFNSFEEIGKKLDKYAMEHEFAVKKGCTHTCEDGSVWNATWTLILKTMYQDIID</sequence>
<dbReference type="OrthoDB" id="2475576at2759"/>
<gene>
    <name evidence="1" type="ORF">C2G38_2039976</name>
</gene>
<accession>A0A397UZW3</accession>
<organism evidence="1 2">
    <name type="scientific">Gigaspora rosea</name>
    <dbReference type="NCBI Taxonomy" id="44941"/>
    <lineage>
        <taxon>Eukaryota</taxon>
        <taxon>Fungi</taxon>
        <taxon>Fungi incertae sedis</taxon>
        <taxon>Mucoromycota</taxon>
        <taxon>Glomeromycotina</taxon>
        <taxon>Glomeromycetes</taxon>
        <taxon>Diversisporales</taxon>
        <taxon>Gigasporaceae</taxon>
        <taxon>Gigaspora</taxon>
    </lineage>
</organism>
<name>A0A397UZW3_9GLOM</name>
<dbReference type="AlphaFoldDB" id="A0A397UZW3"/>
<evidence type="ECO:0000313" key="1">
    <source>
        <dbReference type="EMBL" id="RIB14697.1"/>
    </source>
</evidence>
<dbReference type="EMBL" id="QKWP01000805">
    <property type="protein sequence ID" value="RIB14697.1"/>
    <property type="molecule type" value="Genomic_DNA"/>
</dbReference>
<reference evidence="1 2" key="1">
    <citation type="submission" date="2018-06" db="EMBL/GenBank/DDBJ databases">
        <title>Comparative genomics reveals the genomic features of Rhizophagus irregularis, R. cerebriforme, R. diaphanum and Gigaspora rosea, and their symbiotic lifestyle signature.</title>
        <authorList>
            <person name="Morin E."/>
            <person name="San Clemente H."/>
            <person name="Chen E.C.H."/>
            <person name="De La Providencia I."/>
            <person name="Hainaut M."/>
            <person name="Kuo A."/>
            <person name="Kohler A."/>
            <person name="Murat C."/>
            <person name="Tang N."/>
            <person name="Roy S."/>
            <person name="Loubradou J."/>
            <person name="Henrissat B."/>
            <person name="Grigoriev I.V."/>
            <person name="Corradi N."/>
            <person name="Roux C."/>
            <person name="Martin F.M."/>
        </authorList>
    </citation>
    <scope>NUCLEOTIDE SEQUENCE [LARGE SCALE GENOMIC DNA]</scope>
    <source>
        <strain evidence="1 2">DAOM 194757</strain>
    </source>
</reference>
<dbReference type="Proteomes" id="UP000266673">
    <property type="component" value="Unassembled WGS sequence"/>
</dbReference>
<comment type="caution">
    <text evidence="1">The sequence shown here is derived from an EMBL/GenBank/DDBJ whole genome shotgun (WGS) entry which is preliminary data.</text>
</comment>
<evidence type="ECO:0000313" key="2">
    <source>
        <dbReference type="Proteomes" id="UP000266673"/>
    </source>
</evidence>
<proteinExistence type="predicted"/>